<dbReference type="Proteomes" id="UP001311799">
    <property type="component" value="Unassembled WGS sequence"/>
</dbReference>
<dbReference type="AlphaFoldDB" id="A0AAV9XSL6"/>
<reference evidence="1 2" key="1">
    <citation type="submission" date="2023-10" db="EMBL/GenBank/DDBJ databases">
        <title>Comparative genomics analysis reveals potential genetic determinants of host preference in Cryptosporidium xiaoi.</title>
        <authorList>
            <person name="Xiao L."/>
            <person name="Li J."/>
        </authorList>
    </citation>
    <scope>NUCLEOTIDE SEQUENCE [LARGE SCALE GENOMIC DNA]</scope>
    <source>
        <strain evidence="1 2">52996</strain>
    </source>
</reference>
<comment type="caution">
    <text evidence="1">The sequence shown here is derived from an EMBL/GenBank/DDBJ whole genome shotgun (WGS) entry which is preliminary data.</text>
</comment>
<accession>A0AAV9XSL6</accession>
<evidence type="ECO:0000313" key="1">
    <source>
        <dbReference type="EMBL" id="KAK6587753.1"/>
    </source>
</evidence>
<name>A0AAV9XSL6_9CRYT</name>
<evidence type="ECO:0000313" key="2">
    <source>
        <dbReference type="Proteomes" id="UP001311799"/>
    </source>
</evidence>
<dbReference type="EMBL" id="JAWDEY010000036">
    <property type="protein sequence ID" value="KAK6587753.1"/>
    <property type="molecule type" value="Genomic_DNA"/>
</dbReference>
<keyword evidence="2" id="KW-1185">Reference proteome</keyword>
<organism evidence="1 2">
    <name type="scientific">Cryptosporidium xiaoi</name>
    <dbReference type="NCBI Taxonomy" id="659607"/>
    <lineage>
        <taxon>Eukaryota</taxon>
        <taxon>Sar</taxon>
        <taxon>Alveolata</taxon>
        <taxon>Apicomplexa</taxon>
        <taxon>Conoidasida</taxon>
        <taxon>Coccidia</taxon>
        <taxon>Eucoccidiorida</taxon>
        <taxon>Eimeriorina</taxon>
        <taxon>Cryptosporidiidae</taxon>
        <taxon>Cryptosporidium</taxon>
    </lineage>
</organism>
<gene>
    <name evidence="1" type="ORF">RS030_81231</name>
</gene>
<proteinExistence type="predicted"/>
<sequence>MTNTDINELKKRENVNKKISQLVLQEKWLSHFKPKRGEKQRTKHKLKIKPIKVVNNEKFREKAKLNQTYLQELKREIEKTMNLYKQ</sequence>
<protein>
    <submittedName>
        <fullName evidence="1">Uncharacterized protein</fullName>
    </submittedName>
</protein>